<name>A0ABM9NC82_RICHE</name>
<gene>
    <name evidence="1" type="ORF">OB144RH_03880</name>
</gene>
<dbReference type="SUPFAM" id="SSF48371">
    <property type="entry name" value="ARM repeat"/>
    <property type="match status" value="1"/>
</dbReference>
<dbReference type="Proteomes" id="UP001642485">
    <property type="component" value="Chromosome"/>
</dbReference>
<reference evidence="1 2" key="1">
    <citation type="submission" date="2024-02" db="EMBL/GenBank/DDBJ databases">
        <authorList>
            <person name="Nijsse B."/>
            <person name="Sprong H."/>
        </authorList>
    </citation>
    <scope>NUCLEOTIDE SEQUENCE [LARGE SCALE GENOMIC DNA]</scope>
    <source>
        <strain evidence="1">OB144</strain>
    </source>
</reference>
<proteinExistence type="predicted"/>
<sequence length="154" mass="18181">MGLRRKIYLEYFKNGIDFFTRTELKKYTDKSLIYSLNDKEEKIAFILSFCQNSSNYNEALEVCLYSLQEENEDIYIAAFQGLNYIVIRFQKINFDVILPLIKKFLKLAESRICDYAEALLVDIAIMIPDLREKVIPFLKKTKSPYLKEIQALNH</sequence>
<dbReference type="InterPro" id="IPR016024">
    <property type="entry name" value="ARM-type_fold"/>
</dbReference>
<evidence type="ECO:0000313" key="2">
    <source>
        <dbReference type="Proteomes" id="UP001642485"/>
    </source>
</evidence>
<dbReference type="RefSeq" id="WP_232203640.1">
    <property type="nucleotide sequence ID" value="NZ_OY974080.1"/>
</dbReference>
<organism evidence="1 2">
    <name type="scientific">Rickettsia helvetica</name>
    <dbReference type="NCBI Taxonomy" id="35789"/>
    <lineage>
        <taxon>Bacteria</taxon>
        <taxon>Pseudomonadati</taxon>
        <taxon>Pseudomonadota</taxon>
        <taxon>Alphaproteobacteria</taxon>
        <taxon>Rickettsiales</taxon>
        <taxon>Rickettsiaceae</taxon>
        <taxon>Rickettsieae</taxon>
        <taxon>Rickettsia</taxon>
        <taxon>spotted fever group</taxon>
    </lineage>
</organism>
<dbReference type="EMBL" id="OZ018776">
    <property type="protein sequence ID" value="CAK9120909.1"/>
    <property type="molecule type" value="Genomic_DNA"/>
</dbReference>
<protein>
    <recommendedName>
        <fullName evidence="3">HEAT repeat domain-containing protein</fullName>
    </recommendedName>
</protein>
<evidence type="ECO:0008006" key="3">
    <source>
        <dbReference type="Google" id="ProtNLM"/>
    </source>
</evidence>
<accession>A0ABM9NC82</accession>
<evidence type="ECO:0000313" key="1">
    <source>
        <dbReference type="EMBL" id="CAK9120909.1"/>
    </source>
</evidence>
<keyword evidence="2" id="KW-1185">Reference proteome</keyword>